<proteinExistence type="predicted"/>
<evidence type="ECO:0000259" key="2">
    <source>
        <dbReference type="Pfam" id="PF01757"/>
    </source>
</evidence>
<feature type="transmembrane region" description="Helical" evidence="1">
    <location>
        <begin position="19"/>
        <end position="37"/>
    </location>
</feature>
<keyword evidence="3" id="KW-0012">Acyltransferase</keyword>
<feature type="transmembrane region" description="Helical" evidence="1">
    <location>
        <begin position="266"/>
        <end position="285"/>
    </location>
</feature>
<dbReference type="GO" id="GO:0016747">
    <property type="term" value="F:acyltransferase activity, transferring groups other than amino-acyl groups"/>
    <property type="evidence" value="ECO:0007669"/>
    <property type="project" value="InterPro"/>
</dbReference>
<keyword evidence="1" id="KW-0812">Transmembrane</keyword>
<sequence length="394" mass="44287">MWTVNNPVGQRPARGRLHFLDHLKVALVVLVVLHHAAQPFGPPDWWYVTGTDRWEPLGRFTVVNGAFFMSLFFAISAYLLPASFDRKGGPRYLLDRFRRLGAPLLFGVAVIIPALMYAHYRVFRDYPSISFGRYYTDVYLGLAPEPAGWTGPSWPDLQFGHLWFIEHLLVYAILYAVWRAVVRRRPRPSTVESPRTAAIIGFTAVLGLGTYAIRITWPVDTWVGILDFLQAEPADLVQYGGFFLAGLLAYRRGWFTGLSSRAGYTWLAVGVTLAIAHYAALPQLARYYAPGGTGIRSLVWSVVETTMCTALSLGLLTLFRERLNQPNRFLQRLAAASFTVYVLHVPVVVALQLATRELSAPPLLKFLLVGFIAVPLSFTLATGLRRVRYLRAWI</sequence>
<reference evidence="3 4" key="1">
    <citation type="submission" date="2019-06" db="EMBL/GenBank/DDBJ databases">
        <title>Sequencing the genomes of 1000 actinobacteria strains.</title>
        <authorList>
            <person name="Klenk H.-P."/>
        </authorList>
    </citation>
    <scope>NUCLEOTIDE SEQUENCE [LARGE SCALE GENOMIC DNA]</scope>
    <source>
        <strain evidence="3 4">DSM 24683</strain>
    </source>
</reference>
<evidence type="ECO:0000313" key="4">
    <source>
        <dbReference type="Proteomes" id="UP000318380"/>
    </source>
</evidence>
<feature type="transmembrane region" description="Helical" evidence="1">
    <location>
        <begin position="366"/>
        <end position="384"/>
    </location>
</feature>
<keyword evidence="1" id="KW-1133">Transmembrane helix</keyword>
<dbReference type="EMBL" id="VIVK01000001">
    <property type="protein sequence ID" value="TWD82483.1"/>
    <property type="molecule type" value="Genomic_DNA"/>
</dbReference>
<feature type="transmembrane region" description="Helical" evidence="1">
    <location>
        <begin position="330"/>
        <end position="354"/>
    </location>
</feature>
<feature type="transmembrane region" description="Helical" evidence="1">
    <location>
        <begin position="57"/>
        <end position="80"/>
    </location>
</feature>
<name>A0A561BUL5_9ACTN</name>
<protein>
    <submittedName>
        <fullName evidence="3">Surface polysaccharide O-acyltransferase-like enzyme</fullName>
    </submittedName>
</protein>
<dbReference type="Pfam" id="PF01757">
    <property type="entry name" value="Acyl_transf_3"/>
    <property type="match status" value="1"/>
</dbReference>
<feature type="transmembrane region" description="Helical" evidence="1">
    <location>
        <begin position="198"/>
        <end position="217"/>
    </location>
</feature>
<feature type="transmembrane region" description="Helical" evidence="1">
    <location>
        <begin position="237"/>
        <end position="254"/>
    </location>
</feature>
<evidence type="ECO:0000313" key="3">
    <source>
        <dbReference type="EMBL" id="TWD82483.1"/>
    </source>
</evidence>
<feature type="transmembrane region" description="Helical" evidence="1">
    <location>
        <begin position="100"/>
        <end position="120"/>
    </location>
</feature>
<feature type="domain" description="Acyltransferase 3" evidence="2">
    <location>
        <begin position="18"/>
        <end position="381"/>
    </location>
</feature>
<comment type="caution">
    <text evidence="3">The sequence shown here is derived from an EMBL/GenBank/DDBJ whole genome shotgun (WGS) entry which is preliminary data.</text>
</comment>
<keyword evidence="4" id="KW-1185">Reference proteome</keyword>
<dbReference type="OrthoDB" id="7375713at2"/>
<evidence type="ECO:0000256" key="1">
    <source>
        <dbReference type="SAM" id="Phobius"/>
    </source>
</evidence>
<organism evidence="3 4">
    <name type="scientific">Kribbella amoyensis</name>
    <dbReference type="NCBI Taxonomy" id="996641"/>
    <lineage>
        <taxon>Bacteria</taxon>
        <taxon>Bacillati</taxon>
        <taxon>Actinomycetota</taxon>
        <taxon>Actinomycetes</taxon>
        <taxon>Propionibacteriales</taxon>
        <taxon>Kribbellaceae</taxon>
        <taxon>Kribbella</taxon>
    </lineage>
</organism>
<keyword evidence="3" id="KW-0808">Transferase</keyword>
<dbReference type="RefSeq" id="WP_145808106.1">
    <property type="nucleotide sequence ID" value="NZ_VIVK01000001.1"/>
</dbReference>
<dbReference type="InterPro" id="IPR050623">
    <property type="entry name" value="Glucan_succinyl_AcylTrfase"/>
</dbReference>
<dbReference type="PANTHER" id="PTHR36927">
    <property type="entry name" value="BLR4337 PROTEIN"/>
    <property type="match status" value="1"/>
</dbReference>
<accession>A0A561BUL5</accession>
<feature type="transmembrane region" description="Helical" evidence="1">
    <location>
        <begin position="159"/>
        <end position="178"/>
    </location>
</feature>
<dbReference type="InterPro" id="IPR002656">
    <property type="entry name" value="Acyl_transf_3_dom"/>
</dbReference>
<dbReference type="Proteomes" id="UP000318380">
    <property type="component" value="Unassembled WGS sequence"/>
</dbReference>
<gene>
    <name evidence="3" type="ORF">FB561_3616</name>
</gene>
<keyword evidence="1" id="KW-0472">Membrane</keyword>
<dbReference type="AlphaFoldDB" id="A0A561BUL5"/>
<feature type="transmembrane region" description="Helical" evidence="1">
    <location>
        <begin position="297"/>
        <end position="318"/>
    </location>
</feature>